<gene>
    <name evidence="1" type="ORF">SAMN05216355_11280</name>
</gene>
<accession>A0A1H0DXW7</accession>
<dbReference type="SUPFAM" id="SSF51735">
    <property type="entry name" value="NAD(P)-binding Rossmann-fold domains"/>
    <property type="match status" value="1"/>
</dbReference>
<proteinExistence type="predicted"/>
<dbReference type="Gene3D" id="3.40.50.720">
    <property type="entry name" value="NAD(P)-binding Rossmann-like Domain"/>
    <property type="match status" value="1"/>
</dbReference>
<name>A0A1H0DXW7_9ACTO</name>
<organism evidence="1 2">
    <name type="scientific">Actinomyces ruminicola</name>
    <dbReference type="NCBI Taxonomy" id="332524"/>
    <lineage>
        <taxon>Bacteria</taxon>
        <taxon>Bacillati</taxon>
        <taxon>Actinomycetota</taxon>
        <taxon>Actinomycetes</taxon>
        <taxon>Actinomycetales</taxon>
        <taxon>Actinomycetaceae</taxon>
        <taxon>Actinomyces</taxon>
    </lineage>
</organism>
<reference evidence="2" key="1">
    <citation type="submission" date="2016-10" db="EMBL/GenBank/DDBJ databases">
        <authorList>
            <person name="Varghese N."/>
            <person name="Submissions S."/>
        </authorList>
    </citation>
    <scope>NUCLEOTIDE SEQUENCE [LARGE SCALE GENOMIC DNA]</scope>
    <source>
        <strain evidence="2">DSM 27982</strain>
    </source>
</reference>
<dbReference type="STRING" id="332524.SAMN04487766_10662"/>
<evidence type="ECO:0000313" key="2">
    <source>
        <dbReference type="Proteomes" id="UP000198541"/>
    </source>
</evidence>
<dbReference type="InterPro" id="IPR036291">
    <property type="entry name" value="NAD(P)-bd_dom_sf"/>
</dbReference>
<dbReference type="AlphaFoldDB" id="A0A1H0DXW7"/>
<sequence length="62" mass="6202">MGGYAVQIIHHLGARVLATASPDNVQAVRALGAEEVIDYRAAGGPDAVAAAARHPRGRGGAA</sequence>
<keyword evidence="2" id="KW-1185">Reference proteome</keyword>
<dbReference type="Proteomes" id="UP000198541">
    <property type="component" value="Unassembled WGS sequence"/>
</dbReference>
<dbReference type="EMBL" id="FNIM01000012">
    <property type="protein sequence ID" value="SDN75024.1"/>
    <property type="molecule type" value="Genomic_DNA"/>
</dbReference>
<evidence type="ECO:0000313" key="1">
    <source>
        <dbReference type="EMBL" id="SDN75024.1"/>
    </source>
</evidence>
<protein>
    <submittedName>
        <fullName evidence="1">Zinc-binding dehydrogenase</fullName>
    </submittedName>
</protein>